<dbReference type="Proteomes" id="UP000027219">
    <property type="component" value="Unassembled WGS sequence"/>
</dbReference>
<keyword evidence="2" id="KW-1185">Reference proteome</keyword>
<comment type="caution">
    <text evidence="1">The sequence shown here is derived from an EMBL/GenBank/DDBJ whole genome shotgun (WGS) entry which is preliminary data.</text>
</comment>
<protein>
    <submittedName>
        <fullName evidence="1">Uncharacterized protein</fullName>
    </submittedName>
</protein>
<gene>
    <name evidence="1" type="ORF">VFDL14_05915</name>
</gene>
<evidence type="ECO:0000313" key="1">
    <source>
        <dbReference type="EMBL" id="KDN30638.1"/>
    </source>
</evidence>
<organism evidence="1 2">
    <name type="scientific">Vibrio fortis</name>
    <dbReference type="NCBI Taxonomy" id="212667"/>
    <lineage>
        <taxon>Bacteria</taxon>
        <taxon>Pseudomonadati</taxon>
        <taxon>Pseudomonadota</taxon>
        <taxon>Gammaproteobacteria</taxon>
        <taxon>Vibrionales</taxon>
        <taxon>Vibrionaceae</taxon>
        <taxon>Vibrio</taxon>
    </lineage>
</organism>
<sequence length="59" mass="7026">MIVENWLFNDGLILRAHKKKFLDLWPKEEVDFQRLKLNLDGQNGIGSTKFRLKKVANLW</sequence>
<reference evidence="1 2" key="1">
    <citation type="submission" date="2014-02" db="EMBL/GenBank/DDBJ databases">
        <title>Vibrio fortis Dalian14 Genome Sequencing.</title>
        <authorList>
            <person name="Wang Y."/>
            <person name="Song L."/>
            <person name="Liu G."/>
            <person name="Ding J."/>
        </authorList>
    </citation>
    <scope>NUCLEOTIDE SEQUENCE [LARGE SCALE GENOMIC DNA]</scope>
    <source>
        <strain evidence="1 2">Dalian14</strain>
    </source>
</reference>
<dbReference type="EMBL" id="JFFR01000002">
    <property type="protein sequence ID" value="KDN30638.1"/>
    <property type="molecule type" value="Genomic_DNA"/>
</dbReference>
<accession>A0A066V241</accession>
<name>A0A066V241_9VIBR</name>
<dbReference type="AlphaFoldDB" id="A0A066V241"/>
<proteinExistence type="predicted"/>
<evidence type="ECO:0000313" key="2">
    <source>
        <dbReference type="Proteomes" id="UP000027219"/>
    </source>
</evidence>